<evidence type="ECO:0000313" key="2">
    <source>
        <dbReference type="EMBL" id="OJT03682.1"/>
    </source>
</evidence>
<accession>A0A1M2V7V5</accession>
<dbReference type="EMBL" id="MNAD01001602">
    <property type="protein sequence ID" value="OJT03682.1"/>
    <property type="molecule type" value="Genomic_DNA"/>
</dbReference>
<proteinExistence type="predicted"/>
<dbReference type="AlphaFoldDB" id="A0A1M2V7V5"/>
<reference evidence="2 3" key="1">
    <citation type="submission" date="2016-10" db="EMBL/GenBank/DDBJ databases">
        <title>Genome sequence of the basidiomycete white-rot fungus Trametes pubescens.</title>
        <authorList>
            <person name="Makela M.R."/>
            <person name="Granchi Z."/>
            <person name="Peng M."/>
            <person name="De Vries R.P."/>
            <person name="Grigoriev I."/>
            <person name="Riley R."/>
            <person name="Hilden K."/>
        </authorList>
    </citation>
    <scope>NUCLEOTIDE SEQUENCE [LARGE SCALE GENOMIC DNA]</scope>
    <source>
        <strain evidence="2 3">FBCC735</strain>
    </source>
</reference>
<dbReference type="Proteomes" id="UP000184267">
    <property type="component" value="Unassembled WGS sequence"/>
</dbReference>
<comment type="caution">
    <text evidence="2">The sequence shown here is derived from an EMBL/GenBank/DDBJ whole genome shotgun (WGS) entry which is preliminary data.</text>
</comment>
<sequence>MKDEGVGVEVVVGEHVDVDREMAGRISVGVRSGGPGVPRTARAELQSIVGTTHPQ</sequence>
<feature type="region of interest" description="Disordered" evidence="1">
    <location>
        <begin position="29"/>
        <end position="55"/>
    </location>
</feature>
<name>A0A1M2V7V5_TRAPU</name>
<protein>
    <submittedName>
        <fullName evidence="2">Uncharacterized protein</fullName>
    </submittedName>
</protein>
<evidence type="ECO:0000256" key="1">
    <source>
        <dbReference type="SAM" id="MobiDB-lite"/>
    </source>
</evidence>
<organism evidence="2 3">
    <name type="scientific">Trametes pubescens</name>
    <name type="common">White-rot fungus</name>
    <dbReference type="NCBI Taxonomy" id="154538"/>
    <lineage>
        <taxon>Eukaryota</taxon>
        <taxon>Fungi</taxon>
        <taxon>Dikarya</taxon>
        <taxon>Basidiomycota</taxon>
        <taxon>Agaricomycotina</taxon>
        <taxon>Agaricomycetes</taxon>
        <taxon>Polyporales</taxon>
        <taxon>Polyporaceae</taxon>
        <taxon>Trametes</taxon>
    </lineage>
</organism>
<gene>
    <name evidence="2" type="ORF">TRAPUB_5710</name>
</gene>
<keyword evidence="3" id="KW-1185">Reference proteome</keyword>
<evidence type="ECO:0000313" key="3">
    <source>
        <dbReference type="Proteomes" id="UP000184267"/>
    </source>
</evidence>